<gene>
    <name evidence="1" type="ORF">K1I37_13685</name>
</gene>
<dbReference type="AlphaFoldDB" id="T0D0K4"/>
<dbReference type="OrthoDB" id="2376082at2"/>
<accession>A0A9E7CXC5</accession>
<proteinExistence type="predicted"/>
<dbReference type="RefSeq" id="WP_021297766.1">
    <property type="nucleotide sequence ID" value="NZ_AURB01000159.1"/>
</dbReference>
<evidence type="ECO:0000313" key="2">
    <source>
        <dbReference type="Proteomes" id="UP000829401"/>
    </source>
</evidence>
<evidence type="ECO:0000313" key="1">
    <source>
        <dbReference type="EMBL" id="UNO47736.1"/>
    </source>
</evidence>
<reference evidence="2" key="1">
    <citation type="journal article" date="2022" name="G3 (Bethesda)">
        <title>Unveiling the complete genome sequence of Alicyclobacillus acidoterrestris DSM 3922T, a taint-producing strain.</title>
        <authorList>
            <person name="Leonardo I.C."/>
            <person name="Barreto Crespo M.T."/>
            <person name="Gaspar F.B."/>
        </authorList>
    </citation>
    <scope>NUCLEOTIDE SEQUENCE [LARGE SCALE GENOMIC DNA]</scope>
    <source>
        <strain evidence="2">DSM 3922</strain>
    </source>
</reference>
<organism evidence="1 2">
    <name type="scientific">Alicyclobacillus acidoterrestris (strain ATCC 49025 / DSM 3922 / CIP 106132 / NCIMB 13137 / GD3B)</name>
    <dbReference type="NCBI Taxonomy" id="1356854"/>
    <lineage>
        <taxon>Bacteria</taxon>
        <taxon>Bacillati</taxon>
        <taxon>Bacillota</taxon>
        <taxon>Bacilli</taxon>
        <taxon>Bacillales</taxon>
        <taxon>Alicyclobacillaceae</taxon>
        <taxon>Alicyclobacillus</taxon>
    </lineage>
</organism>
<dbReference type="EMBL" id="CP080467">
    <property type="protein sequence ID" value="UNO47736.1"/>
    <property type="molecule type" value="Genomic_DNA"/>
</dbReference>
<dbReference type="KEGG" id="aaco:K1I37_13685"/>
<dbReference type="Proteomes" id="UP000829401">
    <property type="component" value="Chromosome"/>
</dbReference>
<accession>T0D0K4</accession>
<name>T0D0K4_ALIAG</name>
<keyword evidence="2" id="KW-1185">Reference proteome</keyword>
<protein>
    <submittedName>
        <fullName evidence="1">Uncharacterized protein</fullName>
    </submittedName>
</protein>
<sequence>MLWLLCITLPIALSETCLLYGLLKRPASRRASAAPIPDELRRLLHSGLLRFTFSIQLVMELCTGSKTAGCIMSFVFGIAAGLMIDEHRSLKGMSDTLMNVFMGISMGIFLIGHIPIALTLLLISPVFLSSGFTLLHTIRHGYHS</sequence>